<dbReference type="SUPFAM" id="SSF53756">
    <property type="entry name" value="UDP-Glycosyltransferase/glycogen phosphorylase"/>
    <property type="match status" value="1"/>
</dbReference>
<name>A0A5B9QB75_9BACT</name>
<dbReference type="CDD" id="cd03808">
    <property type="entry name" value="GT4_CapM-like"/>
    <property type="match status" value="1"/>
</dbReference>
<dbReference type="InterPro" id="IPR050194">
    <property type="entry name" value="Glycosyltransferase_grp1"/>
</dbReference>
<evidence type="ECO:0000313" key="2">
    <source>
        <dbReference type="EMBL" id="QEG36178.1"/>
    </source>
</evidence>
<evidence type="ECO:0000259" key="1">
    <source>
        <dbReference type="Pfam" id="PF13579"/>
    </source>
</evidence>
<accession>A0A5B9QB75</accession>
<protein>
    <submittedName>
        <fullName evidence="2">N, N'-diacetylbacillosaminyl-diphospho-undecaprenol alpha-1,3-N-acetylgalactosaminyltransferase</fullName>
        <ecNumber evidence="2">2.4.1.290</ecNumber>
    </submittedName>
</protein>
<dbReference type="EMBL" id="CP042913">
    <property type="protein sequence ID" value="QEG36178.1"/>
    <property type="molecule type" value="Genomic_DNA"/>
</dbReference>
<dbReference type="KEGG" id="bgok:Pr1d_34870"/>
<keyword evidence="2" id="KW-0328">Glycosyltransferase</keyword>
<dbReference type="PANTHER" id="PTHR45947:SF15">
    <property type="entry name" value="TEICHURONIC ACID BIOSYNTHESIS GLYCOSYLTRANSFERASE TUAC-RELATED"/>
    <property type="match status" value="1"/>
</dbReference>
<dbReference type="Pfam" id="PF13579">
    <property type="entry name" value="Glyco_trans_4_4"/>
    <property type="match status" value="1"/>
</dbReference>
<evidence type="ECO:0000313" key="3">
    <source>
        <dbReference type="Proteomes" id="UP000323917"/>
    </source>
</evidence>
<sequence>MPKSITQAKTESWLNFNRHLAQLQRTHAARAVRLMVVVTSGQSADLLRGQLSFLRSKGFDITLVSAPHPSLLAAATRENINIVPLSMSREIRPLQDLISLFRLWRLMRAIRPEVVNASTPKAGLLGMMAAFLAHVPMRVYTLRGLRLETTIGLKKRILAFTERIASACAHRVICVSRSLAEEYQARGLVDRNKLVVLAAGSSNGVNAKAFQHTPAREAQSRALLDQFGIAPGEPVIGFVGRLTRDKGTADLVQAFQKLTDRFPKVWLLLVGEVEQGDALDEATLNWIRTHPRILCAGFIRDVAPYYHIMNVLAFPSYREGFPNAVLEAQASGIPVVGYRATGVVDAVSDATTGRLVPVGAVNEMVEALSEYLSCPELAVSHGDHGRQRVEHDFSNERVWNALLREYRQLLRVAGIDSNLPEDLQQTESRAA</sequence>
<gene>
    <name evidence="2" type="primary">pglA</name>
    <name evidence="2" type="ORF">Pr1d_34870</name>
</gene>
<proteinExistence type="predicted"/>
<organism evidence="2 3">
    <name type="scientific">Bythopirellula goksoeyrii</name>
    <dbReference type="NCBI Taxonomy" id="1400387"/>
    <lineage>
        <taxon>Bacteria</taxon>
        <taxon>Pseudomonadati</taxon>
        <taxon>Planctomycetota</taxon>
        <taxon>Planctomycetia</taxon>
        <taxon>Pirellulales</taxon>
        <taxon>Lacipirellulaceae</taxon>
        <taxon>Bythopirellula</taxon>
    </lineage>
</organism>
<dbReference type="OrthoDB" id="9772485at2"/>
<keyword evidence="3" id="KW-1185">Reference proteome</keyword>
<dbReference type="RefSeq" id="WP_148074564.1">
    <property type="nucleotide sequence ID" value="NZ_CP042913.1"/>
</dbReference>
<dbReference type="InterPro" id="IPR028098">
    <property type="entry name" value="Glyco_trans_4-like_N"/>
</dbReference>
<dbReference type="Proteomes" id="UP000323917">
    <property type="component" value="Chromosome"/>
</dbReference>
<dbReference type="AlphaFoldDB" id="A0A5B9QB75"/>
<dbReference type="Gene3D" id="3.40.50.2000">
    <property type="entry name" value="Glycogen Phosphorylase B"/>
    <property type="match status" value="2"/>
</dbReference>
<dbReference type="Pfam" id="PF13692">
    <property type="entry name" value="Glyco_trans_1_4"/>
    <property type="match status" value="1"/>
</dbReference>
<keyword evidence="2" id="KW-0808">Transferase</keyword>
<dbReference type="PANTHER" id="PTHR45947">
    <property type="entry name" value="SULFOQUINOVOSYL TRANSFERASE SQD2"/>
    <property type="match status" value="1"/>
</dbReference>
<reference evidence="2 3" key="1">
    <citation type="submission" date="2019-08" db="EMBL/GenBank/DDBJ databases">
        <title>Deep-cultivation of Planctomycetes and their phenomic and genomic characterization uncovers novel biology.</title>
        <authorList>
            <person name="Wiegand S."/>
            <person name="Jogler M."/>
            <person name="Boedeker C."/>
            <person name="Pinto D."/>
            <person name="Vollmers J."/>
            <person name="Rivas-Marin E."/>
            <person name="Kohn T."/>
            <person name="Peeters S.H."/>
            <person name="Heuer A."/>
            <person name="Rast P."/>
            <person name="Oberbeckmann S."/>
            <person name="Bunk B."/>
            <person name="Jeske O."/>
            <person name="Meyerdierks A."/>
            <person name="Storesund J.E."/>
            <person name="Kallscheuer N."/>
            <person name="Luecker S."/>
            <person name="Lage O.M."/>
            <person name="Pohl T."/>
            <person name="Merkel B.J."/>
            <person name="Hornburger P."/>
            <person name="Mueller R.-W."/>
            <person name="Bruemmer F."/>
            <person name="Labrenz M."/>
            <person name="Spormann A.M."/>
            <person name="Op den Camp H."/>
            <person name="Overmann J."/>
            <person name="Amann R."/>
            <person name="Jetten M.S.M."/>
            <person name="Mascher T."/>
            <person name="Medema M.H."/>
            <person name="Devos D.P."/>
            <person name="Kaster A.-K."/>
            <person name="Ovreas L."/>
            <person name="Rohde M."/>
            <person name="Galperin M.Y."/>
            <person name="Jogler C."/>
        </authorList>
    </citation>
    <scope>NUCLEOTIDE SEQUENCE [LARGE SCALE GENOMIC DNA]</scope>
    <source>
        <strain evidence="2 3">Pr1d</strain>
    </source>
</reference>
<dbReference type="GO" id="GO:0102335">
    <property type="term" value="F:N,N'-diacetylbacillosaminyl-diphospho-undecaprenol alpha-1,3-N-acetylgalactosaminyltransferase activity"/>
    <property type="evidence" value="ECO:0007669"/>
    <property type="project" value="UniProtKB-EC"/>
</dbReference>
<dbReference type="EC" id="2.4.1.290" evidence="2"/>
<feature type="domain" description="Glycosyltransferase subfamily 4-like N-terminal" evidence="1">
    <location>
        <begin position="54"/>
        <end position="200"/>
    </location>
</feature>